<feature type="chain" id="PRO_5035840536" description="C-type lectin domain-containing protein" evidence="1">
    <location>
        <begin position="19"/>
        <end position="241"/>
    </location>
</feature>
<feature type="signal peptide" evidence="1">
    <location>
        <begin position="1"/>
        <end position="18"/>
    </location>
</feature>
<evidence type="ECO:0000256" key="1">
    <source>
        <dbReference type="SAM" id="SignalP"/>
    </source>
</evidence>
<evidence type="ECO:0000313" key="2">
    <source>
        <dbReference type="EMBL" id="KAF7632728.1"/>
    </source>
</evidence>
<evidence type="ECO:0008006" key="4">
    <source>
        <dbReference type="Google" id="ProtNLM"/>
    </source>
</evidence>
<dbReference type="AlphaFoldDB" id="A0A8S9ZHI3"/>
<dbReference type="OrthoDB" id="10501042at2759"/>
<keyword evidence="3" id="KW-1185">Reference proteome</keyword>
<keyword evidence="1" id="KW-0732">Signal</keyword>
<name>A0A8S9ZHI3_9BILA</name>
<organism evidence="2 3">
    <name type="scientific">Meloidogyne graminicola</name>
    <dbReference type="NCBI Taxonomy" id="189291"/>
    <lineage>
        <taxon>Eukaryota</taxon>
        <taxon>Metazoa</taxon>
        <taxon>Ecdysozoa</taxon>
        <taxon>Nematoda</taxon>
        <taxon>Chromadorea</taxon>
        <taxon>Rhabditida</taxon>
        <taxon>Tylenchina</taxon>
        <taxon>Tylenchomorpha</taxon>
        <taxon>Tylenchoidea</taxon>
        <taxon>Meloidogynidae</taxon>
        <taxon>Meloidogyninae</taxon>
        <taxon>Meloidogyne</taxon>
    </lineage>
</organism>
<gene>
    <name evidence="2" type="ORF">Mgra_00007869</name>
</gene>
<evidence type="ECO:0000313" key="3">
    <source>
        <dbReference type="Proteomes" id="UP000605970"/>
    </source>
</evidence>
<dbReference type="Proteomes" id="UP000605970">
    <property type="component" value="Unassembled WGS sequence"/>
</dbReference>
<proteinExistence type="predicted"/>
<reference evidence="2" key="1">
    <citation type="journal article" date="2020" name="Ecol. Evol.">
        <title>Genome structure and content of the rice root-knot nematode (Meloidogyne graminicola).</title>
        <authorList>
            <person name="Phan N.T."/>
            <person name="Danchin E.G.J."/>
            <person name="Klopp C."/>
            <person name="Perfus-Barbeoch L."/>
            <person name="Kozlowski D.K."/>
            <person name="Koutsovoulos G.D."/>
            <person name="Lopez-Roques C."/>
            <person name="Bouchez O."/>
            <person name="Zahm M."/>
            <person name="Besnard G."/>
            <person name="Bellafiore S."/>
        </authorList>
    </citation>
    <scope>NUCLEOTIDE SEQUENCE</scope>
    <source>
        <strain evidence="2">VN-18</strain>
    </source>
</reference>
<sequence length="241" mass="28396">MKFILILLFFIYFYFSLSEKVKINFNIKFFCGSKLSNGRLTVRVRQGEIYFFAKFTTLLDIVINNGEFNETLYISFPFHQINSFEVLFRTNCYLLKDIDECCINDFKFIGCYSILGGKQVCETRKGEEICDKMNTWISSDYTEGAKSFNFEMFDPLKRQKSINLTDLLLNEKNYDQWIKMTRCADYNSYQAKETCTKKGKIMTSSSCNKIFKFLCKEDPFETMDDICNNTNFGLLKTYIKN</sequence>
<dbReference type="EMBL" id="JABEBT010000095">
    <property type="protein sequence ID" value="KAF7632728.1"/>
    <property type="molecule type" value="Genomic_DNA"/>
</dbReference>
<accession>A0A8S9ZHI3</accession>
<protein>
    <recommendedName>
        <fullName evidence="4">C-type lectin domain-containing protein</fullName>
    </recommendedName>
</protein>
<comment type="caution">
    <text evidence="2">The sequence shown here is derived from an EMBL/GenBank/DDBJ whole genome shotgun (WGS) entry which is preliminary data.</text>
</comment>